<dbReference type="InterPro" id="IPR042099">
    <property type="entry name" value="ANL_N_sf"/>
</dbReference>
<evidence type="ECO:0000313" key="5">
    <source>
        <dbReference type="EMBL" id="KAF2222126.1"/>
    </source>
</evidence>
<dbReference type="SUPFAM" id="SSF56801">
    <property type="entry name" value="Acetyl-CoA synthetase-like"/>
    <property type="match status" value="1"/>
</dbReference>
<reference evidence="6" key="1">
    <citation type="journal article" date="2020" name="Stud. Mycol.">
        <title>101 Dothideomycetes genomes: A test case for predicting lifestyles and emergence of pathogens.</title>
        <authorList>
            <person name="Haridas S."/>
            <person name="Albert R."/>
            <person name="Binder M."/>
            <person name="Bloem J."/>
            <person name="LaButti K."/>
            <person name="Salamov A."/>
            <person name="Andreopoulos B."/>
            <person name="Baker S."/>
            <person name="Barry K."/>
            <person name="Bills G."/>
            <person name="Bluhm B."/>
            <person name="Cannon C."/>
            <person name="Castanera R."/>
            <person name="Culley D."/>
            <person name="Daum C."/>
            <person name="Ezra D."/>
            <person name="Gonzalez J."/>
            <person name="Henrissat B."/>
            <person name="Kuo A."/>
            <person name="Liang C."/>
            <person name="Lipzen A."/>
            <person name="Lutzoni F."/>
            <person name="Magnuson J."/>
            <person name="Mondo S."/>
            <person name="Nolan M."/>
            <person name="Ohm R."/>
            <person name="Pangilinan J."/>
            <person name="Park H.-J."/>
            <person name="Ramirez L."/>
            <person name="Alfaro M."/>
            <person name="Sun H."/>
            <person name="Tritt A."/>
            <person name="Yoshinaga Y."/>
            <person name="Zwiers L.-H."/>
            <person name="Turgeon B."/>
            <person name="Goodwin S."/>
            <person name="Spatafora J."/>
            <person name="Crous P."/>
            <person name="Grigoriev I."/>
        </authorList>
    </citation>
    <scope>NUCLEOTIDE SEQUENCE [LARGE SCALE GENOMIC DNA]</scope>
    <source>
        <strain evidence="6">CECT 20119</strain>
    </source>
</reference>
<keyword evidence="1" id="KW-0596">Phosphopantetheine</keyword>
<dbReference type="Proteomes" id="UP000799538">
    <property type="component" value="Unassembled WGS sequence"/>
</dbReference>
<dbReference type="Gene3D" id="3.40.50.12780">
    <property type="entry name" value="N-terminal domain of ligase-like"/>
    <property type="match status" value="1"/>
</dbReference>
<evidence type="ECO:0000256" key="2">
    <source>
        <dbReference type="ARBA" id="ARBA00022553"/>
    </source>
</evidence>
<keyword evidence="2" id="KW-0597">Phosphoprotein</keyword>
<name>A0A6A6G8N7_9PEZI</name>
<dbReference type="Pfam" id="PF07993">
    <property type="entry name" value="NAD_binding_4"/>
    <property type="match status" value="1"/>
</dbReference>
<dbReference type="AlphaFoldDB" id="A0A6A6G8N7"/>
<dbReference type="OrthoDB" id="429813at2759"/>
<dbReference type="EMBL" id="ML992509">
    <property type="protein sequence ID" value="KAF2222126.1"/>
    <property type="molecule type" value="Genomic_DNA"/>
</dbReference>
<dbReference type="Pfam" id="PF00501">
    <property type="entry name" value="AMP-binding"/>
    <property type="match status" value="1"/>
</dbReference>
<feature type="compositionally biased region" description="Basic and acidic residues" evidence="3">
    <location>
        <begin position="1036"/>
        <end position="1055"/>
    </location>
</feature>
<dbReference type="InterPro" id="IPR051414">
    <property type="entry name" value="Adenylate-forming_Reductase"/>
</dbReference>
<proteinExistence type="predicted"/>
<dbReference type="SUPFAM" id="SSF47336">
    <property type="entry name" value="ACP-like"/>
    <property type="match status" value="1"/>
</dbReference>
<dbReference type="InterPro" id="IPR006162">
    <property type="entry name" value="Ppantetheine_attach_site"/>
</dbReference>
<protein>
    <recommendedName>
        <fullName evidence="4">Carrier domain-containing protein</fullName>
    </recommendedName>
</protein>
<sequence length="1091" mass="119770">MASPNYFTCTLGQANSLGLTNPEFKNITQFIDGQAQNIPHRPAVGFAIPLPPSSKSESWDHEIFTYENLSRRSTALAIRLQGSYGDKLGASKTVALLAPSTSQFLFTWLALMRLGYAVLLIAPQCQPGAIAHLCDSCEVSALVYEEQYAEQAREASTVAVDEGKALDVLLLPSYDGLSMFEVSIKVGENQFPSPQPKDVAYLHHTSGTSSGLPKPIPQSHRAGCGVLPSFPDGHEAATFTTTPLYHGGVADCFRAWTSGALIWLFPGKGVPITASNIIRCLDVAISLSEAGKVPPVRYFSSVPYVLQSMEASSEGLSHLQRMSIVGVGGAALPAEVGERLIASSVPLISRFGSAECGFLMSSHRDYATDKEWQYLRAPPLSGLIFEPQTSTPDLHELIIPPNWPHMAKRNRPDGSFATADLFVPHQTIEGAWKYHSRSDSQLTLITGKKFDPAPLEDSIATSRLLSDVLIFGNGRPYPGALLFRSAEAKDVMDTQLLEQVWPQIEKLNGDTQAHARLLRKTLVPMPLLDKGLEKSSKGTVIRGAAEKRFAEEIEGAYAHSMDGELSGVKDEDIEETLMEHVQKATNGKTRPKPQDDLFAYGVDSVAGMMVRNDVRQLVGKEVKVPLNIVEDCGTIERLAEYVLHTRRGEKGRDVDAEERALMLELAKKYSRFDDEGTPNGSVNGTKHDKVEGEEHVREPGQVIVLTGVTGALGAHLLDSYSHDETTRKVYCLVRGATGRACRERVVKALEARGLRDLHDDKVVVLQAQLGEHNLGLSDEDYTRLARDTTTILHVAWAVNFRMRLRAFEKDHIGGLHNLIRLALRSPWPSPPQIGFCSSVASVLAHPRPIPEHIIDDPSAASTLGYSRSKWVAEQVCQAADRTTGRLHGKVKVFRVGQLGGDSERGTWNASEAWPLMLSVGVKELGAMPDLEGERLDWLPVDVASRALREGMMMGEEQCGPTTTVMHVVHDGLNPSWRQMLVWLQEESAGAAPPFDVVDPAEWVGLLERAADGAQHPAFKLLELWKSAYGKAGGEQKMTRDDGVSAERNGEHEGSKTFAMEKTKEAIPVLRDLKPVDKQYVVRIWRWVDQNM</sequence>
<dbReference type="Gene3D" id="1.10.1200.10">
    <property type="entry name" value="ACP-like"/>
    <property type="match status" value="1"/>
</dbReference>
<feature type="region of interest" description="Disordered" evidence="3">
    <location>
        <begin position="1033"/>
        <end position="1055"/>
    </location>
</feature>
<dbReference type="InterPro" id="IPR000873">
    <property type="entry name" value="AMP-dep_synth/lig_dom"/>
</dbReference>
<dbReference type="InterPro" id="IPR036291">
    <property type="entry name" value="NAD(P)-bd_dom_sf"/>
</dbReference>
<dbReference type="PANTHER" id="PTHR43439">
    <property type="entry name" value="PHENYLACETATE-COENZYME A LIGASE"/>
    <property type="match status" value="1"/>
</dbReference>
<keyword evidence="6" id="KW-1185">Reference proteome</keyword>
<dbReference type="Pfam" id="PF00550">
    <property type="entry name" value="PP-binding"/>
    <property type="match status" value="1"/>
</dbReference>
<dbReference type="Gene3D" id="3.40.50.720">
    <property type="entry name" value="NAD(P)-binding Rossmann-like Domain"/>
    <property type="match status" value="1"/>
</dbReference>
<feature type="domain" description="Carrier" evidence="4">
    <location>
        <begin position="568"/>
        <end position="646"/>
    </location>
</feature>
<dbReference type="InterPro" id="IPR036736">
    <property type="entry name" value="ACP-like_sf"/>
</dbReference>
<dbReference type="SUPFAM" id="SSF51735">
    <property type="entry name" value="NAD(P)-binding Rossmann-fold domains"/>
    <property type="match status" value="1"/>
</dbReference>
<evidence type="ECO:0000256" key="1">
    <source>
        <dbReference type="ARBA" id="ARBA00022450"/>
    </source>
</evidence>
<evidence type="ECO:0000313" key="6">
    <source>
        <dbReference type="Proteomes" id="UP000799538"/>
    </source>
</evidence>
<gene>
    <name evidence="5" type="ORF">BDZ85DRAFT_239246</name>
</gene>
<dbReference type="InterPro" id="IPR013120">
    <property type="entry name" value="FAR_NAD-bd"/>
</dbReference>
<accession>A0A6A6G8N7</accession>
<dbReference type="PANTHER" id="PTHR43439:SF2">
    <property type="entry name" value="ENZYME, PUTATIVE (JCVI)-RELATED"/>
    <property type="match status" value="1"/>
</dbReference>
<evidence type="ECO:0000256" key="3">
    <source>
        <dbReference type="SAM" id="MobiDB-lite"/>
    </source>
</evidence>
<dbReference type="Pfam" id="PF23562">
    <property type="entry name" value="AMP-binding_C_3"/>
    <property type="match status" value="1"/>
</dbReference>
<dbReference type="PROSITE" id="PS00012">
    <property type="entry name" value="PHOSPHOPANTETHEINE"/>
    <property type="match status" value="1"/>
</dbReference>
<dbReference type="PROSITE" id="PS50075">
    <property type="entry name" value="CARRIER"/>
    <property type="match status" value="1"/>
</dbReference>
<dbReference type="InterPro" id="IPR009081">
    <property type="entry name" value="PP-bd_ACP"/>
</dbReference>
<organism evidence="5 6">
    <name type="scientific">Elsinoe ampelina</name>
    <dbReference type="NCBI Taxonomy" id="302913"/>
    <lineage>
        <taxon>Eukaryota</taxon>
        <taxon>Fungi</taxon>
        <taxon>Dikarya</taxon>
        <taxon>Ascomycota</taxon>
        <taxon>Pezizomycotina</taxon>
        <taxon>Dothideomycetes</taxon>
        <taxon>Dothideomycetidae</taxon>
        <taxon>Myriangiales</taxon>
        <taxon>Elsinoaceae</taxon>
        <taxon>Elsinoe</taxon>
    </lineage>
</organism>
<evidence type="ECO:0000259" key="4">
    <source>
        <dbReference type="PROSITE" id="PS50075"/>
    </source>
</evidence>